<reference evidence="1 2" key="1">
    <citation type="journal article" date="2016" name="BMC Genomics">
        <title>Consensus pan-genome assembly of the specialised wine bacterium Oenococcus oeni.</title>
        <authorList>
            <person name="Sternes P.R."/>
            <person name="Borneman A.R."/>
        </authorList>
    </citation>
    <scope>NUCLEOTIDE SEQUENCE [LARGE SCALE GENOMIC DNA]</scope>
    <source>
        <strain evidence="1 2">AWRIB661</strain>
    </source>
</reference>
<organism evidence="1 2">
    <name type="scientific">Oenococcus oeni</name>
    <name type="common">Leuconostoc oenos</name>
    <dbReference type="NCBI Taxonomy" id="1247"/>
    <lineage>
        <taxon>Bacteria</taxon>
        <taxon>Bacillati</taxon>
        <taxon>Bacillota</taxon>
        <taxon>Bacilli</taxon>
        <taxon>Lactobacillales</taxon>
        <taxon>Lactobacillaceae</taxon>
        <taxon>Oenococcus</taxon>
    </lineage>
</organism>
<accession>A0A6N4A7L3</accession>
<name>A0A6N4A7L3_OENOE</name>
<evidence type="ECO:0000313" key="2">
    <source>
        <dbReference type="Proteomes" id="UP000181728"/>
    </source>
</evidence>
<evidence type="ECO:0000313" key="1">
    <source>
        <dbReference type="EMBL" id="OIM21420.1"/>
    </source>
</evidence>
<sequence>MNIVNNLTILVLRLGIFILKKIISKETFWTAFSSILSSISILVVYLTNMKQINSVQEENRNGVRPLLGLKIAPYGLGNSHYDGTNKPHDIMVFSYSIEGKPFTTDINMISEYRDFFKKKNNEFLSIRLFSEKKIIDVDVKFIIIFEKKEYKINKVFPYIDSDELIYFHIPEYFRQVLKDENSDFSCQLQVTGTTIKNESFLQLFEGSKATDYLVDDVSFAKVKEEYGESVSDMFPTIKHETLNLSIDFSKAEFFFNKAKNYIDFVIKSLVFCRALSDKEFINIYNQTELDSILEILKIDYSPLNGFSKFKTSFFHDEKEIAEYNNSLSDFKESSLSIKSNRNDEKIRDFISSESKLQESFEKNS</sequence>
<protein>
    <submittedName>
        <fullName evidence="1">Uncharacterized protein</fullName>
    </submittedName>
</protein>
<dbReference type="EMBL" id="MLOK01000036">
    <property type="protein sequence ID" value="OIM21420.1"/>
    <property type="molecule type" value="Genomic_DNA"/>
</dbReference>
<dbReference type="RefSeq" id="WP_071448949.1">
    <property type="nucleotide sequence ID" value="NZ_MLOK01000036.1"/>
</dbReference>
<dbReference type="Proteomes" id="UP000181728">
    <property type="component" value="Unassembled WGS sequence"/>
</dbReference>
<gene>
    <name evidence="1" type="ORF">ATX59_04420</name>
</gene>
<proteinExistence type="predicted"/>
<comment type="caution">
    <text evidence="1">The sequence shown here is derived from an EMBL/GenBank/DDBJ whole genome shotgun (WGS) entry which is preliminary data.</text>
</comment>
<dbReference type="AlphaFoldDB" id="A0A6N4A7L3"/>